<accession>A0ACB8RMC6</accession>
<dbReference type="Proteomes" id="UP000814033">
    <property type="component" value="Unassembled WGS sequence"/>
</dbReference>
<keyword evidence="2" id="KW-1185">Reference proteome</keyword>
<evidence type="ECO:0000313" key="1">
    <source>
        <dbReference type="EMBL" id="KAI0044947.1"/>
    </source>
</evidence>
<reference evidence="1" key="2">
    <citation type="journal article" date="2022" name="New Phytol.">
        <title>Evolutionary transition to the ectomycorrhizal habit in the genomes of a hyperdiverse lineage of mushroom-forming fungi.</title>
        <authorList>
            <person name="Looney B."/>
            <person name="Miyauchi S."/>
            <person name="Morin E."/>
            <person name="Drula E."/>
            <person name="Courty P.E."/>
            <person name="Kohler A."/>
            <person name="Kuo A."/>
            <person name="LaButti K."/>
            <person name="Pangilinan J."/>
            <person name="Lipzen A."/>
            <person name="Riley R."/>
            <person name="Andreopoulos W."/>
            <person name="He G."/>
            <person name="Johnson J."/>
            <person name="Nolan M."/>
            <person name="Tritt A."/>
            <person name="Barry K.W."/>
            <person name="Grigoriev I.V."/>
            <person name="Nagy L.G."/>
            <person name="Hibbett D."/>
            <person name="Henrissat B."/>
            <person name="Matheny P.B."/>
            <person name="Labbe J."/>
            <person name="Martin F.M."/>
        </authorList>
    </citation>
    <scope>NUCLEOTIDE SEQUENCE</scope>
    <source>
        <strain evidence="1">FP105234-sp</strain>
    </source>
</reference>
<name>A0ACB8RMC6_9AGAM</name>
<gene>
    <name evidence="1" type="ORF">FA95DRAFT_1608110</name>
</gene>
<sequence length="275" mass="29620">MGPLSLLLLPLAAALAVNAGQLSIQSPRFTVLSSDGNQLRTEQISLSKKAKEPVTLGPTDSLKLTFQVKEEGGEGVQPHQTFLRFYDETTGEEGIQPVKVTASGKAKFDFNMARPPASLPPSGAAPLKVSLILGSFVHTPATVELFDLVVPPSLSAVHPDEQTFHPLPEIQHTFRPEQKVPPKAVSAVFTGIVLSPWLVLIGLWGYLQPRVPHLFSLSILPFTVSLGALEALLLWYWVELRLGQILLYGAGAAFVAAVTGKQALVSIGEHRTGRK</sequence>
<dbReference type="EMBL" id="MU275966">
    <property type="protein sequence ID" value="KAI0044947.1"/>
    <property type="molecule type" value="Genomic_DNA"/>
</dbReference>
<protein>
    <submittedName>
        <fullName evidence="1">Uncharacterized protein</fullName>
    </submittedName>
</protein>
<comment type="caution">
    <text evidence="1">The sequence shown here is derived from an EMBL/GenBank/DDBJ whole genome shotgun (WGS) entry which is preliminary data.</text>
</comment>
<evidence type="ECO:0000313" key="2">
    <source>
        <dbReference type="Proteomes" id="UP000814033"/>
    </source>
</evidence>
<organism evidence="1 2">
    <name type="scientific">Auriscalpium vulgare</name>
    <dbReference type="NCBI Taxonomy" id="40419"/>
    <lineage>
        <taxon>Eukaryota</taxon>
        <taxon>Fungi</taxon>
        <taxon>Dikarya</taxon>
        <taxon>Basidiomycota</taxon>
        <taxon>Agaricomycotina</taxon>
        <taxon>Agaricomycetes</taxon>
        <taxon>Russulales</taxon>
        <taxon>Auriscalpiaceae</taxon>
        <taxon>Auriscalpium</taxon>
    </lineage>
</organism>
<proteinExistence type="predicted"/>
<reference evidence="1" key="1">
    <citation type="submission" date="2021-02" db="EMBL/GenBank/DDBJ databases">
        <authorList>
            <consortium name="DOE Joint Genome Institute"/>
            <person name="Ahrendt S."/>
            <person name="Looney B.P."/>
            <person name="Miyauchi S."/>
            <person name="Morin E."/>
            <person name="Drula E."/>
            <person name="Courty P.E."/>
            <person name="Chicoki N."/>
            <person name="Fauchery L."/>
            <person name="Kohler A."/>
            <person name="Kuo A."/>
            <person name="Labutti K."/>
            <person name="Pangilinan J."/>
            <person name="Lipzen A."/>
            <person name="Riley R."/>
            <person name="Andreopoulos W."/>
            <person name="He G."/>
            <person name="Johnson J."/>
            <person name="Barry K.W."/>
            <person name="Grigoriev I.V."/>
            <person name="Nagy L."/>
            <person name="Hibbett D."/>
            <person name="Henrissat B."/>
            <person name="Matheny P.B."/>
            <person name="Labbe J."/>
            <person name="Martin F."/>
        </authorList>
    </citation>
    <scope>NUCLEOTIDE SEQUENCE</scope>
    <source>
        <strain evidence="1">FP105234-sp</strain>
    </source>
</reference>